<protein>
    <recommendedName>
        <fullName evidence="2">HEPN domain-containing protein</fullName>
    </recommendedName>
</protein>
<accession>A0A0F9X4T8</accession>
<dbReference type="EMBL" id="LAZR01000146">
    <property type="protein sequence ID" value="KKN86568.1"/>
    <property type="molecule type" value="Genomic_DNA"/>
</dbReference>
<organism evidence="1">
    <name type="scientific">marine sediment metagenome</name>
    <dbReference type="NCBI Taxonomy" id="412755"/>
    <lineage>
        <taxon>unclassified sequences</taxon>
        <taxon>metagenomes</taxon>
        <taxon>ecological metagenomes</taxon>
    </lineage>
</organism>
<sequence length="81" mass="9443">MYCWGIFNMDNQEDKDAIKAGMAALEVLKMQMKLFDIFGIDDPEVTGDHELMEFRADCQIVVEALDRIVKFAKKRWVDKVQ</sequence>
<evidence type="ECO:0008006" key="2">
    <source>
        <dbReference type="Google" id="ProtNLM"/>
    </source>
</evidence>
<gene>
    <name evidence="1" type="ORF">LCGC14_0267440</name>
</gene>
<reference evidence="1" key="1">
    <citation type="journal article" date="2015" name="Nature">
        <title>Complex archaea that bridge the gap between prokaryotes and eukaryotes.</title>
        <authorList>
            <person name="Spang A."/>
            <person name="Saw J.H."/>
            <person name="Jorgensen S.L."/>
            <person name="Zaremba-Niedzwiedzka K."/>
            <person name="Martijn J."/>
            <person name="Lind A.E."/>
            <person name="van Eijk R."/>
            <person name="Schleper C."/>
            <person name="Guy L."/>
            <person name="Ettema T.J."/>
        </authorList>
    </citation>
    <scope>NUCLEOTIDE SEQUENCE</scope>
</reference>
<proteinExistence type="predicted"/>
<dbReference type="AlphaFoldDB" id="A0A0F9X4T8"/>
<evidence type="ECO:0000313" key="1">
    <source>
        <dbReference type="EMBL" id="KKN86568.1"/>
    </source>
</evidence>
<name>A0A0F9X4T8_9ZZZZ</name>
<comment type="caution">
    <text evidence="1">The sequence shown here is derived from an EMBL/GenBank/DDBJ whole genome shotgun (WGS) entry which is preliminary data.</text>
</comment>